<evidence type="ECO:0000313" key="3">
    <source>
        <dbReference type="Proteomes" id="UP000822688"/>
    </source>
</evidence>
<reference evidence="2" key="1">
    <citation type="submission" date="2020-06" db="EMBL/GenBank/DDBJ databases">
        <title>WGS assembly of Ceratodon purpureus strain R40.</title>
        <authorList>
            <person name="Carey S.B."/>
            <person name="Jenkins J."/>
            <person name="Shu S."/>
            <person name="Lovell J.T."/>
            <person name="Sreedasyam A."/>
            <person name="Maumus F."/>
            <person name="Tiley G.P."/>
            <person name="Fernandez-Pozo N."/>
            <person name="Barry K."/>
            <person name="Chen C."/>
            <person name="Wang M."/>
            <person name="Lipzen A."/>
            <person name="Daum C."/>
            <person name="Saski C.A."/>
            <person name="Payton A.C."/>
            <person name="Mcbreen J.C."/>
            <person name="Conrad R.E."/>
            <person name="Kollar L.M."/>
            <person name="Olsson S."/>
            <person name="Huttunen S."/>
            <person name="Landis J.B."/>
            <person name="Wickett N.J."/>
            <person name="Johnson M.G."/>
            <person name="Rensing S.A."/>
            <person name="Grimwood J."/>
            <person name="Schmutz J."/>
            <person name="Mcdaniel S.F."/>
        </authorList>
    </citation>
    <scope>NUCLEOTIDE SEQUENCE</scope>
    <source>
        <strain evidence="2">R40</strain>
    </source>
</reference>
<evidence type="ECO:0000313" key="2">
    <source>
        <dbReference type="EMBL" id="KAG0576612.1"/>
    </source>
</evidence>
<accession>A0A8T0HZJ5</accession>
<protein>
    <submittedName>
        <fullName evidence="2">Uncharacterized protein</fullName>
    </submittedName>
</protein>
<proteinExistence type="predicted"/>
<keyword evidence="1" id="KW-0472">Membrane</keyword>
<comment type="caution">
    <text evidence="2">The sequence shown here is derived from an EMBL/GenBank/DDBJ whole genome shotgun (WGS) entry which is preliminary data.</text>
</comment>
<feature type="transmembrane region" description="Helical" evidence="1">
    <location>
        <begin position="23"/>
        <end position="39"/>
    </location>
</feature>
<dbReference type="AlphaFoldDB" id="A0A8T0HZJ5"/>
<keyword evidence="3" id="KW-1185">Reference proteome</keyword>
<keyword evidence="1" id="KW-0812">Transmembrane</keyword>
<sequence length="141" mass="15511">MDTSSANPNSSIYPPRMYYVRRYFYWTLAGIIVSIVFLTKKNSTTPSPPAANGTLYTLTISAVPSHPVSKMSQALNTSDVISVDKADGPTSGVLWELITQDSVVEACTRYIKTGSTKLEITTASVWTNNTHATYNLEFFSK</sequence>
<name>A0A8T0HZJ5_CERPU</name>
<evidence type="ECO:0000256" key="1">
    <source>
        <dbReference type="SAM" id="Phobius"/>
    </source>
</evidence>
<keyword evidence="1" id="KW-1133">Transmembrane helix</keyword>
<organism evidence="2 3">
    <name type="scientific">Ceratodon purpureus</name>
    <name type="common">Fire moss</name>
    <name type="synonym">Dicranum purpureum</name>
    <dbReference type="NCBI Taxonomy" id="3225"/>
    <lineage>
        <taxon>Eukaryota</taxon>
        <taxon>Viridiplantae</taxon>
        <taxon>Streptophyta</taxon>
        <taxon>Embryophyta</taxon>
        <taxon>Bryophyta</taxon>
        <taxon>Bryophytina</taxon>
        <taxon>Bryopsida</taxon>
        <taxon>Dicranidae</taxon>
        <taxon>Pseudoditrichales</taxon>
        <taxon>Ditrichaceae</taxon>
        <taxon>Ceratodon</taxon>
    </lineage>
</organism>
<dbReference type="Proteomes" id="UP000822688">
    <property type="component" value="Chromosome 5"/>
</dbReference>
<gene>
    <name evidence="2" type="ORF">KC19_5G093900</name>
</gene>
<dbReference type="EMBL" id="CM026425">
    <property type="protein sequence ID" value="KAG0576612.1"/>
    <property type="molecule type" value="Genomic_DNA"/>
</dbReference>